<dbReference type="Gene3D" id="3.40.950.10">
    <property type="entry name" value="Fe-only Hydrogenase (Larger Subunit), Chain L, domain 3"/>
    <property type="match status" value="1"/>
</dbReference>
<sequence length="614" mass="67888">MDETAFVVEPAASLGARINGRPVTFWSNETILQCARRHGFYIPTLCELDDIDHTPGTCRVCLVEAAMPGRDNAMILTACNTPMQEGMEVETRSRKVREMQRLQVELLMADHAHECATCIRHGNCELQDVAQAVGLRQSRFADPALIAERPVDTSSPALIRDMTKCIRCQRCVAMCRHGQGVDALVISGTQHGTFVGLKDGASQRVSSCVTCGQCVLVCPTGALGERDETDKVIDYLYDPEIITVVEFAPAIRVGFGEEFGLPPGTNVQGQIIAACRRLGFDVVLDTNFAADVVIMEEGTELLSRLKRGVRPTFTSCCPGWINFAERHYPEILPYLSTTKSPQQVLGAIAKSYLPERMGLDGKRIRVVSIMPCTAKKDEIVRPQLVHDGVPEIDVVLTTREFARLLKREGIDFRSLEPSEFDNPFMSAFSGAGAIFGTTGGVMEAALRTIYYVVNGRELEQVELSQLRGFEGVRAATVDLNSEIGAVKVAMAHGLKPTRQIVEAVLAGTADFDFIEIMACPGGCVDGGGTLRSKKHYLNHAQKRRETLFAIDRNAKARQSHNNPQVQALYRDFLGSPNSEKAHKLLHTRYTDRRMETTWTVSEIWRELTMSTQIY</sequence>
<dbReference type="SUPFAM" id="SSF54862">
    <property type="entry name" value="4Fe-4S ferredoxins"/>
    <property type="match status" value="1"/>
</dbReference>
<dbReference type="EMBL" id="QNRK01000066">
    <property type="protein sequence ID" value="RBP00867.1"/>
    <property type="molecule type" value="Genomic_DNA"/>
</dbReference>
<comment type="caution">
    <text evidence="9">The sequence shown here is derived from an EMBL/GenBank/DDBJ whole genome shotgun (WGS) entry which is preliminary data.</text>
</comment>
<dbReference type="InterPro" id="IPR017900">
    <property type="entry name" value="4Fe4S_Fe_S_CS"/>
</dbReference>
<protein>
    <submittedName>
        <fullName evidence="9">Ferredoxin hydrogenase gamma subunit</fullName>
    </submittedName>
</protein>
<feature type="domain" description="4Fe-4S ferredoxin-type" evidence="7">
    <location>
        <begin position="199"/>
        <end position="228"/>
    </location>
</feature>
<dbReference type="InterPro" id="IPR036010">
    <property type="entry name" value="2Fe-2S_ferredoxin-like_sf"/>
</dbReference>
<evidence type="ECO:0000259" key="8">
    <source>
        <dbReference type="PROSITE" id="PS51839"/>
    </source>
</evidence>
<keyword evidence="4" id="KW-0677">Repeat</keyword>
<dbReference type="Pfam" id="PF13510">
    <property type="entry name" value="Fer2_4"/>
    <property type="match status" value="1"/>
</dbReference>
<evidence type="ECO:0000313" key="10">
    <source>
        <dbReference type="Proteomes" id="UP000253529"/>
    </source>
</evidence>
<dbReference type="InterPro" id="IPR017896">
    <property type="entry name" value="4Fe4S_Fe-S-bd"/>
</dbReference>
<dbReference type="PANTHER" id="PTHR11615">
    <property type="entry name" value="NITRATE, FORMATE, IRON DEHYDROGENASE"/>
    <property type="match status" value="1"/>
</dbReference>
<dbReference type="InterPro" id="IPR050340">
    <property type="entry name" value="Cytosolic_Fe-S_CAF"/>
</dbReference>
<evidence type="ECO:0000313" key="9">
    <source>
        <dbReference type="EMBL" id="RBP00867.1"/>
    </source>
</evidence>
<name>A0A366EEN4_9HYPH</name>
<accession>A0A366EEN4</accession>
<dbReference type="GO" id="GO:0005506">
    <property type="term" value="F:iron ion binding"/>
    <property type="evidence" value="ECO:0007669"/>
    <property type="project" value="InterPro"/>
</dbReference>
<keyword evidence="10" id="KW-1185">Reference proteome</keyword>
<dbReference type="InterPro" id="IPR003149">
    <property type="entry name" value="Fe_hydrogenase_ssu"/>
</dbReference>
<evidence type="ECO:0000256" key="3">
    <source>
        <dbReference type="ARBA" id="ARBA00022723"/>
    </source>
</evidence>
<comment type="similarity">
    <text evidence="1">Belongs to the complex I 75 kDa subunit family.</text>
</comment>
<dbReference type="InterPro" id="IPR001041">
    <property type="entry name" value="2Fe-2S_ferredoxin-type"/>
</dbReference>
<organism evidence="9 10">
    <name type="scientific">Roseiarcus fermentans</name>
    <dbReference type="NCBI Taxonomy" id="1473586"/>
    <lineage>
        <taxon>Bacteria</taxon>
        <taxon>Pseudomonadati</taxon>
        <taxon>Pseudomonadota</taxon>
        <taxon>Alphaproteobacteria</taxon>
        <taxon>Hyphomicrobiales</taxon>
        <taxon>Roseiarcaceae</taxon>
        <taxon>Roseiarcus</taxon>
    </lineage>
</organism>
<dbReference type="AlphaFoldDB" id="A0A366EEN4"/>
<keyword evidence="3" id="KW-0479">Metal-binding</keyword>
<evidence type="ECO:0000256" key="4">
    <source>
        <dbReference type="ARBA" id="ARBA00022737"/>
    </source>
</evidence>
<dbReference type="PROSITE" id="PS51379">
    <property type="entry name" value="4FE4S_FER_2"/>
    <property type="match status" value="2"/>
</dbReference>
<evidence type="ECO:0000259" key="7">
    <source>
        <dbReference type="PROSITE" id="PS51379"/>
    </source>
</evidence>
<feature type="domain" description="4Fe-4S His(Cys)3-ligated-type" evidence="8">
    <location>
        <begin position="95"/>
        <end position="134"/>
    </location>
</feature>
<dbReference type="InterPro" id="IPR013352">
    <property type="entry name" value="Fe_hydrogenase_subset"/>
</dbReference>
<keyword evidence="6" id="KW-0411">Iron-sulfur</keyword>
<dbReference type="PROSITE" id="PS00198">
    <property type="entry name" value="4FE4S_FER_1"/>
    <property type="match status" value="1"/>
</dbReference>
<proteinExistence type="inferred from homology"/>
<keyword evidence="5" id="KW-0408">Iron</keyword>
<dbReference type="SUPFAM" id="SSF53920">
    <property type="entry name" value="Fe-only hydrogenase"/>
    <property type="match status" value="1"/>
</dbReference>
<feature type="domain" description="4Fe-4S ferredoxin-type" evidence="7">
    <location>
        <begin position="156"/>
        <end position="178"/>
    </location>
</feature>
<dbReference type="Pfam" id="PF12838">
    <property type="entry name" value="Fer4_7"/>
    <property type="match status" value="1"/>
</dbReference>
<dbReference type="NCBIfam" id="TIGR02512">
    <property type="entry name" value="FeFe_hydrog_A"/>
    <property type="match status" value="1"/>
</dbReference>
<dbReference type="SUPFAM" id="SSF54292">
    <property type="entry name" value="2Fe-2S ferredoxin-like"/>
    <property type="match status" value="1"/>
</dbReference>
<dbReference type="SMART" id="SM00902">
    <property type="entry name" value="Fe_hyd_SSU"/>
    <property type="match status" value="1"/>
</dbReference>
<dbReference type="PROSITE" id="PS51839">
    <property type="entry name" value="4FE4S_HC3"/>
    <property type="match status" value="1"/>
</dbReference>
<evidence type="ECO:0000256" key="6">
    <source>
        <dbReference type="ARBA" id="ARBA00023014"/>
    </source>
</evidence>
<evidence type="ECO:0000256" key="5">
    <source>
        <dbReference type="ARBA" id="ARBA00023004"/>
    </source>
</evidence>
<evidence type="ECO:0000256" key="1">
    <source>
        <dbReference type="ARBA" id="ARBA00005404"/>
    </source>
</evidence>
<keyword evidence="2" id="KW-0004">4Fe-4S</keyword>
<dbReference type="Gene3D" id="4.10.260.20">
    <property type="entry name" value="Iron hydrogenase, small subunit"/>
    <property type="match status" value="1"/>
</dbReference>
<dbReference type="FunFam" id="3.30.70.20:FF:000035">
    <property type="entry name" value="Iron hydrogenase 1"/>
    <property type="match status" value="1"/>
</dbReference>
<dbReference type="Gene3D" id="3.40.50.1780">
    <property type="match status" value="1"/>
</dbReference>
<dbReference type="GO" id="GO:0051539">
    <property type="term" value="F:4 iron, 4 sulfur cluster binding"/>
    <property type="evidence" value="ECO:0007669"/>
    <property type="project" value="UniProtKB-KW"/>
</dbReference>
<gene>
    <name evidence="9" type="ORF">DFR50_1669</name>
</gene>
<dbReference type="Pfam" id="PF10588">
    <property type="entry name" value="NADH-G_4Fe-4S_3"/>
    <property type="match status" value="1"/>
</dbReference>
<reference evidence="9 10" key="1">
    <citation type="submission" date="2018-06" db="EMBL/GenBank/DDBJ databases">
        <title>Genomic Encyclopedia of Type Strains, Phase IV (KMG-IV): sequencing the most valuable type-strain genomes for metagenomic binning, comparative biology and taxonomic classification.</title>
        <authorList>
            <person name="Goeker M."/>
        </authorList>
    </citation>
    <scope>NUCLEOTIDE SEQUENCE [LARGE SCALE GENOMIC DNA]</scope>
    <source>
        <strain evidence="9 10">DSM 24875</strain>
    </source>
</reference>
<dbReference type="Pfam" id="PF02906">
    <property type="entry name" value="Fe_hyd_lg_C"/>
    <property type="match status" value="1"/>
</dbReference>
<dbReference type="InterPro" id="IPR004108">
    <property type="entry name" value="Fe_hydrogenase_lsu_C"/>
</dbReference>
<dbReference type="Gene3D" id="3.30.70.20">
    <property type="match status" value="1"/>
</dbReference>
<dbReference type="InterPro" id="IPR009016">
    <property type="entry name" value="Fe_hydrogenase"/>
</dbReference>
<dbReference type="CDD" id="cd00207">
    <property type="entry name" value="fer2"/>
    <property type="match status" value="1"/>
</dbReference>
<dbReference type="SMART" id="SM00929">
    <property type="entry name" value="NADH-G_4Fe-4S_3"/>
    <property type="match status" value="1"/>
</dbReference>
<evidence type="ECO:0000256" key="2">
    <source>
        <dbReference type="ARBA" id="ARBA00022485"/>
    </source>
</evidence>
<dbReference type="OrthoDB" id="9810782at2"/>
<dbReference type="RefSeq" id="WP_113894131.1">
    <property type="nucleotide sequence ID" value="NZ_QNRK01000066.1"/>
</dbReference>
<dbReference type="Proteomes" id="UP000253529">
    <property type="component" value="Unassembled WGS sequence"/>
</dbReference>
<dbReference type="GO" id="GO:0008901">
    <property type="term" value="F:ferredoxin hydrogenase activity"/>
    <property type="evidence" value="ECO:0007669"/>
    <property type="project" value="InterPro"/>
</dbReference>
<dbReference type="Gene3D" id="3.10.20.740">
    <property type="match status" value="1"/>
</dbReference>
<dbReference type="Pfam" id="PF02256">
    <property type="entry name" value="Fe_hyd_SSU"/>
    <property type="match status" value="1"/>
</dbReference>
<dbReference type="InterPro" id="IPR019574">
    <property type="entry name" value="NADH_UbQ_OxRdtase_Gsu_4Fe4S-bd"/>
</dbReference>
<dbReference type="InterPro" id="IPR036991">
    <property type="entry name" value="Fe_hydrogenase_ssu_sf"/>
</dbReference>